<reference evidence="2" key="2">
    <citation type="journal article" date="2017" name="Nat. Plants">
        <title>The Aegilops tauschii genome reveals multiple impacts of transposons.</title>
        <authorList>
            <person name="Zhao G."/>
            <person name="Zou C."/>
            <person name="Li K."/>
            <person name="Wang K."/>
            <person name="Li T."/>
            <person name="Gao L."/>
            <person name="Zhang X."/>
            <person name="Wang H."/>
            <person name="Yang Z."/>
            <person name="Liu X."/>
            <person name="Jiang W."/>
            <person name="Mao L."/>
            <person name="Kong X."/>
            <person name="Jiao Y."/>
            <person name="Jia J."/>
        </authorList>
    </citation>
    <scope>NUCLEOTIDE SEQUENCE [LARGE SCALE GENOMIC DNA]</scope>
    <source>
        <strain evidence="2">cv. AL8/78</strain>
    </source>
</reference>
<dbReference type="AlphaFoldDB" id="A0A453J7P3"/>
<proteinExistence type="predicted"/>
<organism evidence="1 2">
    <name type="scientific">Aegilops tauschii subsp. strangulata</name>
    <name type="common">Goatgrass</name>
    <dbReference type="NCBI Taxonomy" id="200361"/>
    <lineage>
        <taxon>Eukaryota</taxon>
        <taxon>Viridiplantae</taxon>
        <taxon>Streptophyta</taxon>
        <taxon>Embryophyta</taxon>
        <taxon>Tracheophyta</taxon>
        <taxon>Spermatophyta</taxon>
        <taxon>Magnoliopsida</taxon>
        <taxon>Liliopsida</taxon>
        <taxon>Poales</taxon>
        <taxon>Poaceae</taxon>
        <taxon>BOP clade</taxon>
        <taxon>Pooideae</taxon>
        <taxon>Triticodae</taxon>
        <taxon>Triticeae</taxon>
        <taxon>Triticinae</taxon>
        <taxon>Aegilops</taxon>
    </lineage>
</organism>
<keyword evidence="2" id="KW-1185">Reference proteome</keyword>
<reference evidence="1" key="4">
    <citation type="submission" date="2019-03" db="UniProtKB">
        <authorList>
            <consortium name="EnsemblPlants"/>
        </authorList>
    </citation>
    <scope>IDENTIFICATION</scope>
</reference>
<sequence length="38" mass="4224">LNGRCGDSAQILHLRRQLHYLTGCEGEEACQEPMPLSP</sequence>
<name>A0A453J7P3_AEGTS</name>
<reference evidence="2" key="1">
    <citation type="journal article" date="2014" name="Science">
        <title>Ancient hybridizations among the ancestral genomes of bread wheat.</title>
        <authorList>
            <consortium name="International Wheat Genome Sequencing Consortium,"/>
            <person name="Marcussen T."/>
            <person name="Sandve S.R."/>
            <person name="Heier L."/>
            <person name="Spannagl M."/>
            <person name="Pfeifer M."/>
            <person name="Jakobsen K.S."/>
            <person name="Wulff B.B."/>
            <person name="Steuernagel B."/>
            <person name="Mayer K.F."/>
            <person name="Olsen O.A."/>
        </authorList>
    </citation>
    <scope>NUCLEOTIDE SEQUENCE [LARGE SCALE GENOMIC DNA]</scope>
    <source>
        <strain evidence="2">cv. AL8/78</strain>
    </source>
</reference>
<dbReference type="EnsemblPlants" id="AET4Gv20823500.10">
    <property type="protein sequence ID" value="AET4Gv20823500.10"/>
    <property type="gene ID" value="AET4Gv20823500"/>
</dbReference>
<reference evidence="1" key="5">
    <citation type="journal article" date="2021" name="G3 (Bethesda)">
        <title>Aegilops tauschii genome assembly Aet v5.0 features greater sequence contiguity and improved annotation.</title>
        <authorList>
            <person name="Wang L."/>
            <person name="Zhu T."/>
            <person name="Rodriguez J.C."/>
            <person name="Deal K.R."/>
            <person name="Dubcovsky J."/>
            <person name="McGuire P.E."/>
            <person name="Lux T."/>
            <person name="Spannagl M."/>
            <person name="Mayer K.F.X."/>
            <person name="Baldrich P."/>
            <person name="Meyers B.C."/>
            <person name="Huo N."/>
            <person name="Gu Y.Q."/>
            <person name="Zhou H."/>
            <person name="Devos K.M."/>
            <person name="Bennetzen J.L."/>
            <person name="Unver T."/>
            <person name="Budak H."/>
            <person name="Gulick P.J."/>
            <person name="Galiba G."/>
            <person name="Kalapos B."/>
            <person name="Nelson D.R."/>
            <person name="Li P."/>
            <person name="You F.M."/>
            <person name="Luo M.C."/>
            <person name="Dvorak J."/>
        </authorList>
    </citation>
    <scope>NUCLEOTIDE SEQUENCE [LARGE SCALE GENOMIC DNA]</scope>
    <source>
        <strain evidence="1">cv. AL8/78</strain>
    </source>
</reference>
<protein>
    <submittedName>
        <fullName evidence="1">Uncharacterized protein</fullName>
    </submittedName>
</protein>
<evidence type="ECO:0000313" key="1">
    <source>
        <dbReference type="EnsemblPlants" id="AET4Gv20823500.10"/>
    </source>
</evidence>
<evidence type="ECO:0000313" key="2">
    <source>
        <dbReference type="Proteomes" id="UP000015105"/>
    </source>
</evidence>
<dbReference type="Gramene" id="AET4Gv20823500.10">
    <property type="protein sequence ID" value="AET4Gv20823500.10"/>
    <property type="gene ID" value="AET4Gv20823500"/>
</dbReference>
<accession>A0A453J7P3</accession>
<dbReference type="Proteomes" id="UP000015105">
    <property type="component" value="Chromosome 4D"/>
</dbReference>
<reference evidence="1" key="3">
    <citation type="journal article" date="2017" name="Nature">
        <title>Genome sequence of the progenitor of the wheat D genome Aegilops tauschii.</title>
        <authorList>
            <person name="Luo M.C."/>
            <person name="Gu Y.Q."/>
            <person name="Puiu D."/>
            <person name="Wang H."/>
            <person name="Twardziok S.O."/>
            <person name="Deal K.R."/>
            <person name="Huo N."/>
            <person name="Zhu T."/>
            <person name="Wang L."/>
            <person name="Wang Y."/>
            <person name="McGuire P.E."/>
            <person name="Liu S."/>
            <person name="Long H."/>
            <person name="Ramasamy R.K."/>
            <person name="Rodriguez J.C."/>
            <person name="Van S.L."/>
            <person name="Yuan L."/>
            <person name="Wang Z."/>
            <person name="Xia Z."/>
            <person name="Xiao L."/>
            <person name="Anderson O.D."/>
            <person name="Ouyang S."/>
            <person name="Liang Y."/>
            <person name="Zimin A.V."/>
            <person name="Pertea G."/>
            <person name="Qi P."/>
            <person name="Bennetzen J.L."/>
            <person name="Dai X."/>
            <person name="Dawson M.W."/>
            <person name="Muller H.G."/>
            <person name="Kugler K."/>
            <person name="Rivarola-Duarte L."/>
            <person name="Spannagl M."/>
            <person name="Mayer K.F.X."/>
            <person name="Lu F.H."/>
            <person name="Bevan M.W."/>
            <person name="Leroy P."/>
            <person name="Li P."/>
            <person name="You F.M."/>
            <person name="Sun Q."/>
            <person name="Liu Z."/>
            <person name="Lyons E."/>
            <person name="Wicker T."/>
            <person name="Salzberg S.L."/>
            <person name="Devos K.M."/>
            <person name="Dvorak J."/>
        </authorList>
    </citation>
    <scope>NUCLEOTIDE SEQUENCE [LARGE SCALE GENOMIC DNA]</scope>
    <source>
        <strain evidence="1">cv. AL8/78</strain>
    </source>
</reference>